<dbReference type="PANTHER" id="PTHR35936:SF38">
    <property type="entry name" value="GLUTAMINE-BINDING PERIPLASMIC PROTEIN"/>
    <property type="match status" value="1"/>
</dbReference>
<dbReference type="RefSeq" id="WP_171201050.1">
    <property type="nucleotide sequence ID" value="NZ_JABEND010000012.1"/>
</dbReference>
<protein>
    <submittedName>
        <fullName evidence="5">Transporter substrate-binding domain-containing protein</fullName>
    </submittedName>
</protein>
<accession>A0A849AKK6</accession>
<organism evidence="5 6">
    <name type="scientific">Nakamurella aerolata</name>
    <dbReference type="NCBI Taxonomy" id="1656892"/>
    <lineage>
        <taxon>Bacteria</taxon>
        <taxon>Bacillati</taxon>
        <taxon>Actinomycetota</taxon>
        <taxon>Actinomycetes</taxon>
        <taxon>Nakamurellales</taxon>
        <taxon>Nakamurellaceae</taxon>
        <taxon>Nakamurella</taxon>
    </lineage>
</organism>
<dbReference type="AlphaFoldDB" id="A0A849AKK6"/>
<feature type="signal peptide" evidence="3">
    <location>
        <begin position="1"/>
        <end position="34"/>
    </location>
</feature>
<feature type="compositionally biased region" description="Low complexity" evidence="2">
    <location>
        <begin position="38"/>
        <end position="52"/>
    </location>
</feature>
<sequence length="352" mass="34619">MTDSTTNIRLRGRTMRAGLLAAGAALLLGVSACGSDSGTGSAGTDTAPAETTTGGGAGASGTNAGGAAGASAAGSGGAAAGASAAGGSAAAASGGASAAGSGGAAAGGTVDQATVDAAKQALIAPDKLTVCTTLPFEPFESDVNGEVVGFDIDLMDMVSKKLGVQTAVIDTPFEGIKSGEATASGKCDIAAAGMTITPERQKAMLFSEPYFDANFSLVVPSDSTAKTLADLKGKKLGGQASTTGLDYLNAHKDEFGYEVVEYTGFDLQSQAILTGQVDGVVNDVPVLAKLVKDNGSTVKAVEEIKSGDQYGFGMKLGNEALAKTVNATLATSKSDGSYDASYAKWIGAAPPK</sequence>
<dbReference type="PANTHER" id="PTHR35936">
    <property type="entry name" value="MEMBRANE-BOUND LYTIC MUREIN TRANSGLYCOSYLASE F"/>
    <property type="match status" value="1"/>
</dbReference>
<evidence type="ECO:0000313" key="5">
    <source>
        <dbReference type="EMBL" id="NNG37352.1"/>
    </source>
</evidence>
<dbReference type="SUPFAM" id="SSF53850">
    <property type="entry name" value="Periplasmic binding protein-like II"/>
    <property type="match status" value="1"/>
</dbReference>
<evidence type="ECO:0000313" key="6">
    <source>
        <dbReference type="Proteomes" id="UP000562984"/>
    </source>
</evidence>
<feature type="chain" id="PRO_5032860426" evidence="3">
    <location>
        <begin position="35"/>
        <end position="352"/>
    </location>
</feature>
<reference evidence="5 6" key="1">
    <citation type="submission" date="2020-05" db="EMBL/GenBank/DDBJ databases">
        <title>Nakamurella sp. DB0629 isolated from air conditioner.</title>
        <authorList>
            <person name="Kim D.H."/>
            <person name="Kim D.-U."/>
        </authorList>
    </citation>
    <scope>NUCLEOTIDE SEQUENCE [LARGE SCALE GENOMIC DNA]</scope>
    <source>
        <strain evidence="5 6">DB0629</strain>
    </source>
</reference>
<dbReference type="Gene3D" id="3.40.190.10">
    <property type="entry name" value="Periplasmic binding protein-like II"/>
    <property type="match status" value="2"/>
</dbReference>
<feature type="compositionally biased region" description="Gly residues" evidence="2">
    <location>
        <begin position="53"/>
        <end position="66"/>
    </location>
</feature>
<evidence type="ECO:0000256" key="2">
    <source>
        <dbReference type="SAM" id="MobiDB-lite"/>
    </source>
</evidence>
<dbReference type="Proteomes" id="UP000562984">
    <property type="component" value="Unassembled WGS sequence"/>
</dbReference>
<evidence type="ECO:0000256" key="3">
    <source>
        <dbReference type="SAM" id="SignalP"/>
    </source>
</evidence>
<dbReference type="EMBL" id="JABEND010000012">
    <property type="protein sequence ID" value="NNG37352.1"/>
    <property type="molecule type" value="Genomic_DNA"/>
</dbReference>
<dbReference type="InterPro" id="IPR001638">
    <property type="entry name" value="Solute-binding_3/MltF_N"/>
</dbReference>
<evidence type="ECO:0000256" key="1">
    <source>
        <dbReference type="ARBA" id="ARBA00022729"/>
    </source>
</evidence>
<comment type="caution">
    <text evidence="5">The sequence shown here is derived from an EMBL/GenBank/DDBJ whole genome shotgun (WGS) entry which is preliminary data.</text>
</comment>
<feature type="domain" description="Solute-binding protein family 3/N-terminal" evidence="4">
    <location>
        <begin position="127"/>
        <end position="349"/>
    </location>
</feature>
<dbReference type="Pfam" id="PF00497">
    <property type="entry name" value="SBP_bac_3"/>
    <property type="match status" value="1"/>
</dbReference>
<keyword evidence="1 3" id="KW-0732">Signal</keyword>
<gene>
    <name evidence="5" type="ORF">HKD39_16925</name>
</gene>
<keyword evidence="6" id="KW-1185">Reference proteome</keyword>
<dbReference type="SMART" id="SM00062">
    <property type="entry name" value="PBPb"/>
    <property type="match status" value="1"/>
</dbReference>
<feature type="region of interest" description="Disordered" evidence="2">
    <location>
        <begin position="38"/>
        <end position="66"/>
    </location>
</feature>
<proteinExistence type="predicted"/>
<name>A0A849AKK6_9ACTN</name>
<evidence type="ECO:0000259" key="4">
    <source>
        <dbReference type="SMART" id="SM00062"/>
    </source>
</evidence>